<dbReference type="GO" id="GO:0016887">
    <property type="term" value="F:ATP hydrolysis activity"/>
    <property type="evidence" value="ECO:0007669"/>
    <property type="project" value="InterPro"/>
</dbReference>
<dbReference type="Pfam" id="PF20469">
    <property type="entry name" value="OLD-like_TOPRIM"/>
    <property type="match status" value="1"/>
</dbReference>
<evidence type="ECO:0000313" key="4">
    <source>
        <dbReference type="Proteomes" id="UP000306241"/>
    </source>
</evidence>
<organism evidence="3 4">
    <name type="scientific">Streptococcus porcinus</name>
    <dbReference type="NCBI Taxonomy" id="1340"/>
    <lineage>
        <taxon>Bacteria</taxon>
        <taxon>Bacillati</taxon>
        <taxon>Bacillota</taxon>
        <taxon>Bacilli</taxon>
        <taxon>Lactobacillales</taxon>
        <taxon>Streptococcaceae</taxon>
        <taxon>Streptococcus</taxon>
    </lineage>
</organism>
<dbReference type="PANTHER" id="PTHR43581:SF4">
    <property type="entry name" value="ATP_GTP PHOSPHATASE"/>
    <property type="match status" value="1"/>
</dbReference>
<dbReference type="InterPro" id="IPR034139">
    <property type="entry name" value="TOPRIM_OLD"/>
</dbReference>
<accession>A0A4V0HAU6</accession>
<dbReference type="OrthoDB" id="308933at2"/>
<dbReference type="InterPro" id="IPR003959">
    <property type="entry name" value="ATPase_AAA_core"/>
</dbReference>
<proteinExistence type="predicted"/>
<dbReference type="GO" id="GO:0005524">
    <property type="term" value="F:ATP binding"/>
    <property type="evidence" value="ECO:0007669"/>
    <property type="project" value="InterPro"/>
</dbReference>
<reference evidence="3 4" key="1">
    <citation type="submission" date="2019-05" db="EMBL/GenBank/DDBJ databases">
        <authorList>
            <consortium name="Pathogen Informatics"/>
        </authorList>
    </citation>
    <scope>NUCLEOTIDE SEQUENCE [LARGE SCALE GENOMIC DNA]</scope>
    <source>
        <strain evidence="3 4">NCTC10924</strain>
    </source>
</reference>
<evidence type="ECO:0000259" key="2">
    <source>
        <dbReference type="Pfam" id="PF20469"/>
    </source>
</evidence>
<dbReference type="InterPro" id="IPR027417">
    <property type="entry name" value="P-loop_NTPase"/>
</dbReference>
<dbReference type="PANTHER" id="PTHR43581">
    <property type="entry name" value="ATP/GTP PHOSPHATASE"/>
    <property type="match status" value="1"/>
</dbReference>
<name>A0A4V0HAU6_STRPO</name>
<sequence length="572" mass="66110">MNNMNIDFPSVTIREITFNDGKTIVFNNDDIVLLVGGNNAGKSRTLKDLRDDLNGISNTKVLVKKLEYETFGFSENKLRDYFENNFEKNTYGQYCVWIDDNSSYSFDSNSFSDIYDKKIFYKALFSFLSTENRLVLTRPIELNYAYNMQSLNILKKLERDFDLINKLNQALDSGFQKSIEIFEEYVDRNIIKKYKISDSYTITKILKLDSREKINQLKQLEDLQDQGDGIRNTVAILSSLIVNENSLILIDEPEAFLHPPQARTLGKNVVKLSRDKQLFISTHNIDFIRGALEEDASRIKIIKIDRLGSQNVFNLIDNSSISKISSDKNLKYTNILNGLFYNQVILCENESDCKFYSAILEYVDLTTYQNTLFCAVGGKEQFKKIVPLLKDLSIKYKIIADIDLINNIDSLKQLLNSSNPNCYSKIAPNHKKFIEKFQKETNSQVKTQEEIRNEINQIYNTDKFMSPQSVEQIKSILREINSLKLLKTGGKSIIPQGECTNLFNHINEFLKENNIFILDCGEIERFVPDVPGHGNNWVENTFIKYAEIEAEVYHEARNFMKMILNHNSKIVN</sequence>
<evidence type="ECO:0000313" key="3">
    <source>
        <dbReference type="EMBL" id="VTT46520.1"/>
    </source>
</evidence>
<dbReference type="Proteomes" id="UP000306241">
    <property type="component" value="Chromosome"/>
</dbReference>
<gene>
    <name evidence="3" type="ORF">NCTC10924_01709</name>
</gene>
<protein>
    <submittedName>
        <fullName evidence="3">ATPase</fullName>
    </submittedName>
</protein>
<evidence type="ECO:0000259" key="1">
    <source>
        <dbReference type="Pfam" id="PF13304"/>
    </source>
</evidence>
<dbReference type="SUPFAM" id="SSF52540">
    <property type="entry name" value="P-loop containing nucleoside triphosphate hydrolases"/>
    <property type="match status" value="1"/>
</dbReference>
<dbReference type="InterPro" id="IPR051396">
    <property type="entry name" value="Bact_Antivir_Def_Nuclease"/>
</dbReference>
<dbReference type="Gene3D" id="3.40.50.300">
    <property type="entry name" value="P-loop containing nucleotide triphosphate hydrolases"/>
    <property type="match status" value="1"/>
</dbReference>
<dbReference type="EMBL" id="LR594052">
    <property type="protein sequence ID" value="VTT46520.1"/>
    <property type="molecule type" value="Genomic_DNA"/>
</dbReference>
<feature type="domain" description="ATPase AAA-type core" evidence="1">
    <location>
        <begin position="170"/>
        <end position="285"/>
    </location>
</feature>
<dbReference type="Pfam" id="PF13304">
    <property type="entry name" value="AAA_21"/>
    <property type="match status" value="1"/>
</dbReference>
<dbReference type="AlphaFoldDB" id="A0A4V0HAU6"/>
<dbReference type="RefSeq" id="WP_138083632.1">
    <property type="nucleotide sequence ID" value="NZ_CP070236.1"/>
</dbReference>
<feature type="domain" description="OLD protein-like TOPRIM" evidence="2">
    <location>
        <begin position="339"/>
        <end position="403"/>
    </location>
</feature>